<feature type="coiled-coil region" evidence="1">
    <location>
        <begin position="648"/>
        <end position="675"/>
    </location>
</feature>
<organism evidence="3 4">
    <name type="scientific">Porcisia hertigi</name>
    <dbReference type="NCBI Taxonomy" id="2761500"/>
    <lineage>
        <taxon>Eukaryota</taxon>
        <taxon>Discoba</taxon>
        <taxon>Euglenozoa</taxon>
        <taxon>Kinetoplastea</taxon>
        <taxon>Metakinetoplastina</taxon>
        <taxon>Trypanosomatida</taxon>
        <taxon>Trypanosomatidae</taxon>
        <taxon>Leishmaniinae</taxon>
        <taxon>Porcisia</taxon>
    </lineage>
</organism>
<dbReference type="GeneID" id="94289877"/>
<feature type="compositionally biased region" description="Polar residues" evidence="2">
    <location>
        <begin position="602"/>
        <end position="617"/>
    </location>
</feature>
<feature type="region of interest" description="Disordered" evidence="2">
    <location>
        <begin position="79"/>
        <end position="106"/>
    </location>
</feature>
<feature type="compositionally biased region" description="Polar residues" evidence="2">
    <location>
        <begin position="83"/>
        <end position="103"/>
    </location>
</feature>
<reference evidence="3 4" key="1">
    <citation type="submission" date="2021-02" db="EMBL/GenBank/DDBJ databases">
        <title>Porcisia hertigi Genome sequencing and assembly.</title>
        <authorList>
            <person name="Almutairi H."/>
            <person name="Gatherer D."/>
        </authorList>
    </citation>
    <scope>NUCLEOTIDE SEQUENCE [LARGE SCALE GENOMIC DNA]</scope>
    <source>
        <strain evidence="3 4">C119</strain>
    </source>
</reference>
<dbReference type="OrthoDB" id="273547at2759"/>
<feature type="compositionally biased region" description="Low complexity" evidence="2">
    <location>
        <begin position="590"/>
        <end position="601"/>
    </location>
</feature>
<gene>
    <name evidence="3" type="ORF">JKF63_03802</name>
</gene>
<keyword evidence="1" id="KW-0175">Coiled coil</keyword>
<feature type="compositionally biased region" description="Basic and acidic residues" evidence="2">
    <location>
        <begin position="518"/>
        <end position="527"/>
    </location>
</feature>
<feature type="compositionally biased region" description="Polar residues" evidence="2">
    <location>
        <begin position="1"/>
        <end position="14"/>
    </location>
</feature>
<feature type="region of interest" description="Disordered" evidence="2">
    <location>
        <begin position="394"/>
        <end position="426"/>
    </location>
</feature>
<feature type="compositionally biased region" description="Polar residues" evidence="2">
    <location>
        <begin position="394"/>
        <end position="407"/>
    </location>
</feature>
<feature type="region of interest" description="Disordered" evidence="2">
    <location>
        <begin position="456"/>
        <end position="640"/>
    </location>
</feature>
<feature type="region of interest" description="Disordered" evidence="2">
    <location>
        <begin position="728"/>
        <end position="766"/>
    </location>
</feature>
<name>A0A836IC32_9TRYP</name>
<keyword evidence="4" id="KW-1185">Reference proteome</keyword>
<feature type="region of interest" description="Disordered" evidence="2">
    <location>
        <begin position="270"/>
        <end position="316"/>
    </location>
</feature>
<sequence>MPHLHSSSLSSVKATGSKPPLPSCVSAPAAGASAVHLHHPAVTTKLTKVDAAFDFSDNESILFAVDSASVAGVPTTDALVPRRQSSTGSIQFLSEPGSRSTSPVPKANLNLRFATPVEKPVAPICRSSSGKGAVATGNSINFEQSPVSVDLGVPAPAQSKTDKRTSPLKNGAHPPLARPTLTVGAASVGAEAGLANSTNDSIAFQIEDSGDVLPNSITTPSHPVRNVAAASHKNISSKRAAYSASFAENNTSDLMDNASIAFMVDDDADDKIQPPKVSHTSSAKRDTGTPKVTRPLSPSIQFDMENTENENVSGGSDTMLGDHLSPPLFRQSLPVFGHGLTQASSLAPDPLSRSPKAIVASAAEICCPEAGGDAGTAAANSSASRLTKKTIVTNHLQQRQPNHSRLPQAQKRAPTRPVPDAKPPLSQRTVVTPISHLATALASPPAHTAAAPLVSSAAGSIKRRPSSSRCARAAKEKSVRTNSPPSTTLQEQRQHRVHRSKESAATLTTAAPPSNPRFTEEESDRSMDSPPEPLFTGHRSHSSGEILSSGASPLCESKKPLPVKPPESGPHYATERCKDDQKRRNHRHGGAQQQQQQQQGQLNKQILHTITDGNDTSRPLREEPSLHPPHASALERRGDSAKDVFTQAEQWREFNEKQRAELADLRERISAARREDITLLESSPARSNGFLTSAPSSRSVVPRPTPMGIGYSSIKSQAQGTLRRAMVSGNDRNVSDRGGEPPTRAHGRAPPTGNARRIGKRDETPYASTAVFRKPCPYPLRQPEAIGAAANIGPRAASAVRMASPHRILHSAEAASVADLLGIFWPPRSPSAKRSQKHPKVTDTTAPTETGTPAVDLYFVNGSRLTPAQTEHFFELVRVQSDAVSRTGAVAHPRSSASGVAGTHSLTDSRHKTKSSAAAALVKRRGSVAYVDPTELDARRRLSTCSLSPPRERCTAPLSRKLAALLPKKAVRRSRVLREVFDIIDIKRQGSIVLNVLPSLARLLENELALVEKTRASLLQSDAVPIQSLLESAVASRKLHTSSWNGARESASTGAQWDIGSAGGSGGGALDYAQSTRNLQANVTQLTHRLLLLSFAVNVAIPIAATSRIPVLDFATFCIIVYAAVDDADRFTDPLQGEWRQVVQQYFVALAA</sequence>
<protein>
    <submittedName>
        <fullName evidence="3">Uncharacterized protein</fullName>
    </submittedName>
</protein>
<dbReference type="RefSeq" id="XP_067755006.1">
    <property type="nucleotide sequence ID" value="XM_067899800.1"/>
</dbReference>
<evidence type="ECO:0000313" key="3">
    <source>
        <dbReference type="EMBL" id="KAG5497538.1"/>
    </source>
</evidence>
<feature type="region of interest" description="Disordered" evidence="2">
    <location>
        <begin position="1"/>
        <end position="21"/>
    </location>
</feature>
<feature type="region of interest" description="Disordered" evidence="2">
    <location>
        <begin position="829"/>
        <end position="849"/>
    </location>
</feature>
<dbReference type="Proteomes" id="UP000674318">
    <property type="component" value="Unassembled WGS sequence"/>
</dbReference>
<feature type="compositionally biased region" description="Basic and acidic residues" evidence="2">
    <location>
        <begin position="573"/>
        <end position="582"/>
    </location>
</feature>
<evidence type="ECO:0000313" key="4">
    <source>
        <dbReference type="Proteomes" id="UP000674318"/>
    </source>
</evidence>
<feature type="region of interest" description="Disordered" evidence="2">
    <location>
        <begin position="154"/>
        <end position="179"/>
    </location>
</feature>
<dbReference type="EMBL" id="JAFJZO010000031">
    <property type="protein sequence ID" value="KAG5497538.1"/>
    <property type="molecule type" value="Genomic_DNA"/>
</dbReference>
<feature type="compositionally biased region" description="Polar residues" evidence="2">
    <location>
        <begin position="480"/>
        <end position="491"/>
    </location>
</feature>
<dbReference type="AlphaFoldDB" id="A0A836IC32"/>
<accession>A0A836IC32</accession>
<evidence type="ECO:0000256" key="2">
    <source>
        <dbReference type="SAM" id="MobiDB-lite"/>
    </source>
</evidence>
<dbReference type="KEGG" id="phet:94289877"/>
<evidence type="ECO:0000256" key="1">
    <source>
        <dbReference type="SAM" id="Coils"/>
    </source>
</evidence>
<comment type="caution">
    <text evidence="3">The sequence shown here is derived from an EMBL/GenBank/DDBJ whole genome shotgun (WGS) entry which is preliminary data.</text>
</comment>
<proteinExistence type="predicted"/>
<feature type="region of interest" description="Disordered" evidence="2">
    <location>
        <begin position="890"/>
        <end position="915"/>
    </location>
</feature>